<dbReference type="InterPro" id="IPR032675">
    <property type="entry name" value="LRR_dom_sf"/>
</dbReference>
<protein>
    <recommendedName>
        <fullName evidence="3">F-box domain-containing protein</fullName>
    </recommendedName>
</protein>
<dbReference type="AlphaFoldDB" id="A0AAD6SBM0"/>
<evidence type="ECO:0000313" key="2">
    <source>
        <dbReference type="Proteomes" id="UP001218188"/>
    </source>
</evidence>
<accession>A0AAD6SBM0</accession>
<dbReference type="Gene3D" id="3.80.10.10">
    <property type="entry name" value="Ribonuclease Inhibitor"/>
    <property type="match status" value="1"/>
</dbReference>
<organism evidence="1 2">
    <name type="scientific">Mycena alexandri</name>
    <dbReference type="NCBI Taxonomy" id="1745969"/>
    <lineage>
        <taxon>Eukaryota</taxon>
        <taxon>Fungi</taxon>
        <taxon>Dikarya</taxon>
        <taxon>Basidiomycota</taxon>
        <taxon>Agaricomycotina</taxon>
        <taxon>Agaricomycetes</taxon>
        <taxon>Agaricomycetidae</taxon>
        <taxon>Agaricales</taxon>
        <taxon>Marasmiineae</taxon>
        <taxon>Mycenaceae</taxon>
        <taxon>Mycena</taxon>
    </lineage>
</organism>
<keyword evidence="2" id="KW-1185">Reference proteome</keyword>
<dbReference type="EMBL" id="JARJCM010000168">
    <property type="protein sequence ID" value="KAJ7024525.1"/>
    <property type="molecule type" value="Genomic_DNA"/>
</dbReference>
<evidence type="ECO:0008006" key="3">
    <source>
        <dbReference type="Google" id="ProtNLM"/>
    </source>
</evidence>
<sequence length="428" mass="47594">MQSPRIGSFEVSSIPCEVWSRIFSAILLQLKSTSVEFYLACLDLASISSFLRGVVQRNSVFWTGIRLDHTTSEYSIQNIIDRSRGQALDAVLELGACNTLPLERVWEIFGPLLYRCRSFAVRIHDAESLESLACALDHAPLDRLTSLSFSVHSTIANSFPLPGSFDRFGHSLPSLRTLRITRIPFVWITSQSLRGLTSLTIIDLPWSLMWSEWQAIATNASGMKNLCVRNVGCKDFPSDLATMLVFPSLEELDFSFGLTCSSGGLLLRRCSAPLLATLRFHGNEAGHIVALSFTMADLSTIRHLVLSGVSNDAFCYFLFSRLCRLENLEVLQGDSAILDSILAGDVKLGQRSPPEGPVCPQLSSLHVSEASPTDVRNFIVCRGSVVRAIDRVVFGVESTRRFVGSEDLQWLRERAIIEFWYENDNQSS</sequence>
<reference evidence="1" key="1">
    <citation type="submission" date="2023-03" db="EMBL/GenBank/DDBJ databases">
        <title>Massive genome expansion in bonnet fungi (Mycena s.s.) driven by repeated elements and novel gene families across ecological guilds.</title>
        <authorList>
            <consortium name="Lawrence Berkeley National Laboratory"/>
            <person name="Harder C.B."/>
            <person name="Miyauchi S."/>
            <person name="Viragh M."/>
            <person name="Kuo A."/>
            <person name="Thoen E."/>
            <person name="Andreopoulos B."/>
            <person name="Lu D."/>
            <person name="Skrede I."/>
            <person name="Drula E."/>
            <person name="Henrissat B."/>
            <person name="Morin E."/>
            <person name="Kohler A."/>
            <person name="Barry K."/>
            <person name="LaButti K."/>
            <person name="Morin E."/>
            <person name="Salamov A."/>
            <person name="Lipzen A."/>
            <person name="Mereny Z."/>
            <person name="Hegedus B."/>
            <person name="Baldrian P."/>
            <person name="Stursova M."/>
            <person name="Weitz H."/>
            <person name="Taylor A."/>
            <person name="Grigoriev I.V."/>
            <person name="Nagy L.G."/>
            <person name="Martin F."/>
            <person name="Kauserud H."/>
        </authorList>
    </citation>
    <scope>NUCLEOTIDE SEQUENCE</scope>
    <source>
        <strain evidence="1">CBHHK200</strain>
    </source>
</reference>
<gene>
    <name evidence="1" type="ORF">C8F04DRAFT_1270221</name>
</gene>
<proteinExistence type="predicted"/>
<dbReference type="SUPFAM" id="SSF52047">
    <property type="entry name" value="RNI-like"/>
    <property type="match status" value="1"/>
</dbReference>
<name>A0AAD6SBM0_9AGAR</name>
<dbReference type="Proteomes" id="UP001218188">
    <property type="component" value="Unassembled WGS sequence"/>
</dbReference>
<comment type="caution">
    <text evidence="1">The sequence shown here is derived from an EMBL/GenBank/DDBJ whole genome shotgun (WGS) entry which is preliminary data.</text>
</comment>
<evidence type="ECO:0000313" key="1">
    <source>
        <dbReference type="EMBL" id="KAJ7024525.1"/>
    </source>
</evidence>